<dbReference type="SMART" id="SM01117">
    <property type="entry name" value="Cyt-b5"/>
    <property type="match status" value="1"/>
</dbReference>
<dbReference type="PANTHER" id="PTHR19359">
    <property type="entry name" value="CYTOCHROME B5"/>
    <property type="match status" value="1"/>
</dbReference>
<feature type="domain" description="Cytochrome b5 heme-binding" evidence="6">
    <location>
        <begin position="5"/>
        <end position="130"/>
    </location>
</feature>
<dbReference type="GO" id="GO:0016020">
    <property type="term" value="C:membrane"/>
    <property type="evidence" value="ECO:0007669"/>
    <property type="project" value="TreeGrafter"/>
</dbReference>
<protein>
    <recommendedName>
        <fullName evidence="6">Cytochrome b5 heme-binding domain-containing protein</fullName>
    </recommendedName>
</protein>
<feature type="transmembrane region" description="Helical" evidence="5">
    <location>
        <begin position="160"/>
        <end position="178"/>
    </location>
</feature>
<evidence type="ECO:0000256" key="5">
    <source>
        <dbReference type="RuleBase" id="RU362121"/>
    </source>
</evidence>
<keyword evidence="2 5" id="KW-0479">Metal-binding</keyword>
<keyword evidence="5" id="KW-1133">Transmembrane helix</keyword>
<dbReference type="Gene3D" id="3.10.120.10">
    <property type="entry name" value="Cytochrome b5-like heme/steroid binding domain"/>
    <property type="match status" value="1"/>
</dbReference>
<evidence type="ECO:0000259" key="6">
    <source>
        <dbReference type="PROSITE" id="PS50255"/>
    </source>
</evidence>
<keyword evidence="1 5" id="KW-0349">Heme</keyword>
<dbReference type="InterPro" id="IPR018506">
    <property type="entry name" value="Cyt_B5_heme-BS"/>
</dbReference>
<dbReference type="PROSITE" id="PS50255">
    <property type="entry name" value="CYTOCHROME_B5_2"/>
    <property type="match status" value="1"/>
</dbReference>
<evidence type="ECO:0000256" key="4">
    <source>
        <dbReference type="ARBA" id="ARBA00038168"/>
    </source>
</evidence>
<keyword evidence="3 5" id="KW-0408">Iron</keyword>
<proteinExistence type="inferred from homology"/>
<evidence type="ECO:0000256" key="3">
    <source>
        <dbReference type="ARBA" id="ARBA00023004"/>
    </source>
</evidence>
<organism evidence="7 8">
    <name type="scientific">Ancylostoma ceylanicum</name>
    <dbReference type="NCBI Taxonomy" id="53326"/>
    <lineage>
        <taxon>Eukaryota</taxon>
        <taxon>Metazoa</taxon>
        <taxon>Ecdysozoa</taxon>
        <taxon>Nematoda</taxon>
        <taxon>Chromadorea</taxon>
        <taxon>Rhabditida</taxon>
        <taxon>Rhabditina</taxon>
        <taxon>Rhabditomorpha</taxon>
        <taxon>Strongyloidea</taxon>
        <taxon>Ancylostomatidae</taxon>
        <taxon>Ancylostomatinae</taxon>
        <taxon>Ancylostoma</taxon>
    </lineage>
</organism>
<dbReference type="PROSITE" id="PS00191">
    <property type="entry name" value="CYTOCHROME_B5_1"/>
    <property type="match status" value="1"/>
</dbReference>
<dbReference type="STRING" id="53326.A0A016SLK0"/>
<dbReference type="InterPro" id="IPR036400">
    <property type="entry name" value="Cyt_B5-like_heme/steroid_sf"/>
</dbReference>
<evidence type="ECO:0000256" key="2">
    <source>
        <dbReference type="ARBA" id="ARBA00022723"/>
    </source>
</evidence>
<evidence type="ECO:0000313" key="8">
    <source>
        <dbReference type="Proteomes" id="UP000024635"/>
    </source>
</evidence>
<dbReference type="PANTHER" id="PTHR19359:SF41">
    <property type="entry name" value="GEO08203P1"/>
    <property type="match status" value="1"/>
</dbReference>
<gene>
    <name evidence="7" type="primary">Acey_s0204.g1865</name>
    <name evidence="7" type="ORF">Y032_0204g1865</name>
</gene>
<dbReference type="PRINTS" id="PR00363">
    <property type="entry name" value="CYTOCHROMEB5"/>
</dbReference>
<reference evidence="8" key="1">
    <citation type="journal article" date="2015" name="Nat. Genet.">
        <title>The genome and transcriptome of the zoonotic hookworm Ancylostoma ceylanicum identify infection-specific gene families.</title>
        <authorList>
            <person name="Schwarz E.M."/>
            <person name="Hu Y."/>
            <person name="Antoshechkin I."/>
            <person name="Miller M.M."/>
            <person name="Sternberg P.W."/>
            <person name="Aroian R.V."/>
        </authorList>
    </citation>
    <scope>NUCLEOTIDE SEQUENCE</scope>
    <source>
        <strain evidence="8">HY135</strain>
    </source>
</reference>
<accession>A0A016SLK0</accession>
<comment type="similarity">
    <text evidence="4 5">Belongs to the cytochrome b5 family.</text>
</comment>
<dbReference type="Proteomes" id="UP000024635">
    <property type="component" value="Unassembled WGS sequence"/>
</dbReference>
<dbReference type="SUPFAM" id="SSF55856">
    <property type="entry name" value="Cytochrome b5-like heme/steroid binding domain"/>
    <property type="match status" value="2"/>
</dbReference>
<dbReference type="GO" id="GO:0020037">
    <property type="term" value="F:heme binding"/>
    <property type="evidence" value="ECO:0007669"/>
    <property type="project" value="UniProtKB-UniRule"/>
</dbReference>
<keyword evidence="5" id="KW-0812">Transmembrane</keyword>
<dbReference type="Pfam" id="PF00173">
    <property type="entry name" value="Cyt-b5"/>
    <property type="match status" value="1"/>
</dbReference>
<evidence type="ECO:0000256" key="1">
    <source>
        <dbReference type="ARBA" id="ARBA00022617"/>
    </source>
</evidence>
<dbReference type="InterPro" id="IPR050668">
    <property type="entry name" value="Cytochrome_b5"/>
</dbReference>
<dbReference type="OrthoDB" id="260519at2759"/>
<comment type="caution">
    <text evidence="7">The sequence shown here is derived from an EMBL/GenBank/DDBJ whole genome shotgun (WGS) entry which is preliminary data.</text>
</comment>
<name>A0A016SLK0_9BILA</name>
<dbReference type="GO" id="GO:0046872">
    <property type="term" value="F:metal ion binding"/>
    <property type="evidence" value="ECO:0007669"/>
    <property type="project" value="UniProtKB-UniRule"/>
</dbReference>
<keyword evidence="5" id="KW-0472">Membrane</keyword>
<dbReference type="EMBL" id="JARK01001540">
    <property type="protein sequence ID" value="EYB91543.1"/>
    <property type="molecule type" value="Genomic_DNA"/>
</dbReference>
<dbReference type="AlphaFoldDB" id="A0A016SLK0"/>
<evidence type="ECO:0000313" key="7">
    <source>
        <dbReference type="EMBL" id="EYB91543.1"/>
    </source>
</evidence>
<sequence length="186" mass="20342">MTDNLKEFSLAEVEKHNTIGSCWIVLDGKHTFVLNRLSRWFHASHHACQLVEHIVANVLSALQFGKFELPSVIPHCAKVYDVSKFLDEHPGGLEVIAELAGKDATASFEDVGHSKDARDMAKEYLIGKVQASSAPAASSASEKKTPGCGCNWKDIVFSPTWSNFIIPTTIGIIVFVLYKGVMKAIA</sequence>
<keyword evidence="8" id="KW-1185">Reference proteome</keyword>
<dbReference type="InterPro" id="IPR001199">
    <property type="entry name" value="Cyt_B5-like_heme/steroid-bd"/>
</dbReference>